<evidence type="ECO:0000256" key="8">
    <source>
        <dbReference type="ARBA" id="ARBA00049120"/>
    </source>
</evidence>
<dbReference type="PROSITE" id="PS00093">
    <property type="entry name" value="N4_MTASE"/>
    <property type="match status" value="1"/>
</dbReference>
<dbReference type="AlphaFoldDB" id="A0A2C6C2I6"/>
<dbReference type="InterPro" id="IPR017985">
    <property type="entry name" value="MeTrfase_CN4_CS"/>
</dbReference>
<organism evidence="10 11">
    <name type="scientific">Fusobacterium nucleatum subsp. polymorphum</name>
    <name type="common">Fusobacterium polymorphum</name>
    <dbReference type="NCBI Taxonomy" id="76857"/>
    <lineage>
        <taxon>Bacteria</taxon>
        <taxon>Fusobacteriati</taxon>
        <taxon>Fusobacteriota</taxon>
        <taxon>Fusobacteriia</taxon>
        <taxon>Fusobacteriales</taxon>
        <taxon>Fusobacteriaceae</taxon>
        <taxon>Fusobacterium</taxon>
    </lineage>
</organism>
<evidence type="ECO:0000256" key="1">
    <source>
        <dbReference type="ARBA" id="ARBA00010203"/>
    </source>
</evidence>
<evidence type="ECO:0000313" key="11">
    <source>
        <dbReference type="Proteomes" id="UP000221504"/>
    </source>
</evidence>
<reference evidence="10 11" key="1">
    <citation type="submission" date="2017-06" db="EMBL/GenBank/DDBJ databases">
        <title>Draft genome sequence of Fusobacterium nucleatum subsp. polymorphum KCOM 1267 (=ChDC F290).</title>
        <authorList>
            <person name="Kook J.-K."/>
            <person name="Park S.-N."/>
            <person name="Lim Y.K."/>
            <person name="Roh H."/>
        </authorList>
    </citation>
    <scope>NUCLEOTIDE SEQUENCE [LARGE SCALE GENOMIC DNA]</scope>
    <source>
        <strain evidence="11">KCOM 1267(ChDC F290)</strain>
    </source>
</reference>
<dbReference type="EMBL" id="NIRM01000001">
    <property type="protein sequence ID" value="PHI10643.1"/>
    <property type="molecule type" value="Genomic_DNA"/>
</dbReference>
<evidence type="ECO:0000256" key="7">
    <source>
        <dbReference type="ARBA" id="ARBA00023125"/>
    </source>
</evidence>
<keyword evidence="7" id="KW-0238">DNA-binding</keyword>
<dbReference type="Gene3D" id="3.40.50.150">
    <property type="entry name" value="Vaccinia Virus protein VP39"/>
    <property type="match status" value="2"/>
</dbReference>
<comment type="similarity">
    <text evidence="1">Belongs to the N(4)/N(6)-methyltransferase family. N(4) subfamily.</text>
</comment>
<keyword evidence="5" id="KW-0949">S-adenosyl-L-methionine</keyword>
<dbReference type="RefSeq" id="WP_099011139.1">
    <property type="nucleotide sequence ID" value="NZ_CP077154.1"/>
</dbReference>
<proteinExistence type="inferred from homology"/>
<comment type="caution">
    <text evidence="10">The sequence shown here is derived from an EMBL/GenBank/DDBJ whole genome shotgun (WGS) entry which is preliminary data.</text>
</comment>
<evidence type="ECO:0000256" key="6">
    <source>
        <dbReference type="ARBA" id="ARBA00022747"/>
    </source>
</evidence>
<comment type="catalytic activity">
    <reaction evidence="8">
        <text>a 2'-deoxycytidine in DNA + S-adenosyl-L-methionine = an N(4)-methyl-2'-deoxycytidine in DNA + S-adenosyl-L-homocysteine + H(+)</text>
        <dbReference type="Rhea" id="RHEA:16857"/>
        <dbReference type="Rhea" id="RHEA-COMP:11369"/>
        <dbReference type="Rhea" id="RHEA-COMP:13674"/>
        <dbReference type="ChEBI" id="CHEBI:15378"/>
        <dbReference type="ChEBI" id="CHEBI:57856"/>
        <dbReference type="ChEBI" id="CHEBI:59789"/>
        <dbReference type="ChEBI" id="CHEBI:85452"/>
        <dbReference type="ChEBI" id="CHEBI:137933"/>
        <dbReference type="EC" id="2.1.1.113"/>
    </reaction>
</comment>
<gene>
    <name evidence="10" type="ORF">CBG52_05860</name>
</gene>
<keyword evidence="4 10" id="KW-0808">Transferase</keyword>
<evidence type="ECO:0000259" key="9">
    <source>
        <dbReference type="Pfam" id="PF01555"/>
    </source>
</evidence>
<dbReference type="SUPFAM" id="SSF53335">
    <property type="entry name" value="S-adenosyl-L-methionine-dependent methyltransferases"/>
    <property type="match status" value="1"/>
</dbReference>
<dbReference type="GO" id="GO:0003677">
    <property type="term" value="F:DNA binding"/>
    <property type="evidence" value="ECO:0007669"/>
    <property type="project" value="UniProtKB-KW"/>
</dbReference>
<dbReference type="GO" id="GO:0009307">
    <property type="term" value="P:DNA restriction-modification system"/>
    <property type="evidence" value="ECO:0007669"/>
    <property type="project" value="UniProtKB-KW"/>
</dbReference>
<dbReference type="Proteomes" id="UP000221504">
    <property type="component" value="Unassembled WGS sequence"/>
</dbReference>
<name>A0A2C6C2I6_FUSNP</name>
<dbReference type="GO" id="GO:0008170">
    <property type="term" value="F:N-methyltransferase activity"/>
    <property type="evidence" value="ECO:0007669"/>
    <property type="project" value="InterPro"/>
</dbReference>
<feature type="domain" description="DNA methylase N-4/N-6" evidence="9">
    <location>
        <begin position="8"/>
        <end position="77"/>
    </location>
</feature>
<dbReference type="InterPro" id="IPR002941">
    <property type="entry name" value="DNA_methylase_N4/N6"/>
</dbReference>
<dbReference type="GO" id="GO:0015667">
    <property type="term" value="F:site-specific DNA-methyltransferase (cytosine-N4-specific) activity"/>
    <property type="evidence" value="ECO:0007669"/>
    <property type="project" value="UniProtKB-EC"/>
</dbReference>
<evidence type="ECO:0000313" key="10">
    <source>
        <dbReference type="EMBL" id="PHI10643.1"/>
    </source>
</evidence>
<dbReference type="GO" id="GO:0032259">
    <property type="term" value="P:methylation"/>
    <property type="evidence" value="ECO:0007669"/>
    <property type="project" value="UniProtKB-KW"/>
</dbReference>
<sequence length="419" mass="48871">MKYEDYRWDFIGENTKEYTHGYHTYPAMMIPQIARALLEEFSDENTKLLFDPYVGSGTSLVEAKLKKINSIGTDLNPLARLISKTKTEKIPINFLVSEIYNYKKNFINSNNYKNTSPEIQIFSIIDTWFKENIKIELGYINTFIKNIINQNVKNFFLVAFSETIRRVSFTRQSEFKLYRISEEKREFFSPETFNIMLDKLEDNLKSYKESAFFLEDENISAKIYDFNTVEEIPRNIISPETVDIVITSPPYGDSQTTVAYGQFSRLSNEWLGYNDAVKVDKKLMGGEKTKEFHLFNFLPLDSILLKLHELNKKRVMEVINFYDDYLSSISNISKVVKIGGIVAYVVGNRRVCNTELPTDEVTKIFFERNGFVHLKTIIRNIPNKRLPSKTIPSNKKNGEKVSTMTKEYIVILKKRNHYS</sequence>
<dbReference type="InterPro" id="IPR029063">
    <property type="entry name" value="SAM-dependent_MTases_sf"/>
</dbReference>
<protein>
    <recommendedName>
        <fullName evidence="2">site-specific DNA-methyltransferase (cytosine-N(4)-specific)</fullName>
        <ecNumber evidence="2">2.1.1.113</ecNumber>
    </recommendedName>
</protein>
<dbReference type="EC" id="2.1.1.113" evidence="2"/>
<evidence type="ECO:0000256" key="5">
    <source>
        <dbReference type="ARBA" id="ARBA00022691"/>
    </source>
</evidence>
<keyword evidence="6" id="KW-0680">Restriction system</keyword>
<dbReference type="Pfam" id="PF01555">
    <property type="entry name" value="N6_N4_Mtase"/>
    <property type="match status" value="1"/>
</dbReference>
<evidence type="ECO:0000256" key="2">
    <source>
        <dbReference type="ARBA" id="ARBA00012185"/>
    </source>
</evidence>
<evidence type="ECO:0000256" key="4">
    <source>
        <dbReference type="ARBA" id="ARBA00022679"/>
    </source>
</evidence>
<accession>A0A2C6C2I6</accession>
<keyword evidence="3 10" id="KW-0489">Methyltransferase</keyword>
<evidence type="ECO:0000256" key="3">
    <source>
        <dbReference type="ARBA" id="ARBA00022603"/>
    </source>
</evidence>